<feature type="domain" description="Tyr recombinase" evidence="6">
    <location>
        <begin position="179"/>
        <end position="374"/>
    </location>
</feature>
<dbReference type="EMBL" id="CP157483">
    <property type="protein sequence ID" value="XBO45005.1"/>
    <property type="molecule type" value="Genomic_DNA"/>
</dbReference>
<dbReference type="SUPFAM" id="SSF56349">
    <property type="entry name" value="DNA breaking-rejoining enzymes"/>
    <property type="match status" value="1"/>
</dbReference>
<protein>
    <submittedName>
        <fullName evidence="8">Site-specific integrase</fullName>
    </submittedName>
</protein>
<evidence type="ECO:0000256" key="3">
    <source>
        <dbReference type="ARBA" id="ARBA00023125"/>
    </source>
</evidence>
<evidence type="ECO:0000259" key="6">
    <source>
        <dbReference type="PROSITE" id="PS51898"/>
    </source>
</evidence>
<dbReference type="PROSITE" id="PS51900">
    <property type="entry name" value="CB"/>
    <property type="match status" value="1"/>
</dbReference>
<accession>A0AAU7JXX7</accession>
<dbReference type="InterPro" id="IPR050808">
    <property type="entry name" value="Phage_Integrase"/>
</dbReference>
<organism evidence="8">
    <name type="scientific">Pedococcus sp. KACC 23699</name>
    <dbReference type="NCBI Taxonomy" id="3149228"/>
    <lineage>
        <taxon>Bacteria</taxon>
        <taxon>Bacillati</taxon>
        <taxon>Actinomycetota</taxon>
        <taxon>Actinomycetes</taxon>
        <taxon>Micrococcales</taxon>
        <taxon>Intrasporangiaceae</taxon>
        <taxon>Pedococcus</taxon>
    </lineage>
</organism>
<evidence type="ECO:0000256" key="2">
    <source>
        <dbReference type="ARBA" id="ARBA00022908"/>
    </source>
</evidence>
<keyword evidence="3 5" id="KW-0238">DNA-binding</keyword>
<dbReference type="InterPro" id="IPR013762">
    <property type="entry name" value="Integrase-like_cat_sf"/>
</dbReference>
<evidence type="ECO:0000256" key="4">
    <source>
        <dbReference type="ARBA" id="ARBA00023172"/>
    </source>
</evidence>
<dbReference type="CDD" id="cd01189">
    <property type="entry name" value="INT_ICEBs1_C_like"/>
    <property type="match status" value="1"/>
</dbReference>
<dbReference type="InterPro" id="IPR010998">
    <property type="entry name" value="Integrase_recombinase_N"/>
</dbReference>
<feature type="domain" description="Core-binding (CB)" evidence="7">
    <location>
        <begin position="82"/>
        <end position="157"/>
    </location>
</feature>
<dbReference type="InterPro" id="IPR011010">
    <property type="entry name" value="DNA_brk_join_enz"/>
</dbReference>
<dbReference type="Gene3D" id="1.10.443.10">
    <property type="entry name" value="Intergrase catalytic core"/>
    <property type="match status" value="1"/>
</dbReference>
<dbReference type="PANTHER" id="PTHR30629:SF2">
    <property type="entry name" value="PROPHAGE INTEGRASE INTS-RELATED"/>
    <property type="match status" value="1"/>
</dbReference>
<dbReference type="GO" id="GO:0006310">
    <property type="term" value="P:DNA recombination"/>
    <property type="evidence" value="ECO:0007669"/>
    <property type="project" value="UniProtKB-KW"/>
</dbReference>
<comment type="similarity">
    <text evidence="1">Belongs to the 'phage' integrase family.</text>
</comment>
<dbReference type="InterPro" id="IPR044068">
    <property type="entry name" value="CB"/>
</dbReference>
<dbReference type="GO" id="GO:0015074">
    <property type="term" value="P:DNA integration"/>
    <property type="evidence" value="ECO:0007669"/>
    <property type="project" value="UniProtKB-KW"/>
</dbReference>
<keyword evidence="4" id="KW-0233">DNA recombination</keyword>
<dbReference type="GO" id="GO:0003677">
    <property type="term" value="F:DNA binding"/>
    <property type="evidence" value="ECO:0007669"/>
    <property type="project" value="UniProtKB-UniRule"/>
</dbReference>
<name>A0AAU7JXX7_9MICO</name>
<evidence type="ECO:0000259" key="7">
    <source>
        <dbReference type="PROSITE" id="PS51900"/>
    </source>
</evidence>
<evidence type="ECO:0000256" key="5">
    <source>
        <dbReference type="PROSITE-ProRule" id="PRU01248"/>
    </source>
</evidence>
<evidence type="ECO:0000256" key="1">
    <source>
        <dbReference type="ARBA" id="ARBA00008857"/>
    </source>
</evidence>
<gene>
    <name evidence="8" type="ORF">ABEG17_06615</name>
</gene>
<sequence>MSVLGLGEHGEVFFSTERGRTVAMVYYRDFSGFRRRLRATGKSKAEARRAVEVSRQRALTVGADGDFTPRSTLADGARGWLVMFEGLVERGSRSPSTLDLYRDAIERHVIPGVGALKLGEVSTARMDRFLQSVLEEKGYATAKLCRTVLSGLCGWLVRRDGLSVNPVRDVTPLEADRDRTARALSVREISDWLAILDADPVAKRKDLPELARFILATGLRLGEALGIRWSDVDMERGVVNVERTVIRVKGKGLRASRLKSKTSYRVLLLPGWCLAMLKARRVRLGAFDGPVFADGKGGYRDRNNVGRAFREVRTGTEFDWVKPHTYRKTVATLLDGSGATARLIADQLGHSRVSMTQDVYLGRRAVDPSVALALEGFDPDAGRGPELGEAP</sequence>
<dbReference type="Pfam" id="PF00589">
    <property type="entry name" value="Phage_integrase"/>
    <property type="match status" value="1"/>
</dbReference>
<dbReference type="InterPro" id="IPR002104">
    <property type="entry name" value="Integrase_catalytic"/>
</dbReference>
<dbReference type="RefSeq" id="WP_406832489.1">
    <property type="nucleotide sequence ID" value="NZ_CP157483.1"/>
</dbReference>
<evidence type="ECO:0000313" key="8">
    <source>
        <dbReference type="EMBL" id="XBO45005.1"/>
    </source>
</evidence>
<proteinExistence type="inferred from homology"/>
<dbReference type="Gene3D" id="1.10.150.130">
    <property type="match status" value="1"/>
</dbReference>
<dbReference type="AlphaFoldDB" id="A0AAU7JXX7"/>
<dbReference type="PANTHER" id="PTHR30629">
    <property type="entry name" value="PROPHAGE INTEGRASE"/>
    <property type="match status" value="1"/>
</dbReference>
<keyword evidence="2" id="KW-0229">DNA integration</keyword>
<reference evidence="8" key="1">
    <citation type="submission" date="2024-05" db="EMBL/GenBank/DDBJ databases">
        <authorList>
            <person name="Kim S."/>
            <person name="Heo J."/>
            <person name="Choi H."/>
            <person name="Choi Y."/>
            <person name="Kwon S.-W."/>
            <person name="Kim Y."/>
        </authorList>
    </citation>
    <scope>NUCLEOTIDE SEQUENCE</scope>
    <source>
        <strain evidence="8">KACC 23699</strain>
    </source>
</reference>
<dbReference type="PROSITE" id="PS51898">
    <property type="entry name" value="TYR_RECOMBINASE"/>
    <property type="match status" value="1"/>
</dbReference>